<protein>
    <recommendedName>
        <fullName evidence="3">Cytochrome P450</fullName>
    </recommendedName>
</protein>
<gene>
    <name evidence="1" type="ORF">ACTOB_001438</name>
</gene>
<reference evidence="1 2" key="1">
    <citation type="submission" date="2023-06" db="EMBL/GenBank/DDBJ databases">
        <authorList>
            <person name="Yushchuk O."/>
            <person name="Binda E."/>
            <person name="Ruckert-Reed C."/>
            <person name="Fedorenko V."/>
            <person name="Kalinowski J."/>
            <person name="Marinelli F."/>
        </authorList>
    </citation>
    <scope>NUCLEOTIDE SEQUENCE [LARGE SCALE GENOMIC DNA]</scope>
    <source>
        <strain evidence="1 2">NRRL 3884</strain>
    </source>
</reference>
<organism evidence="1 2">
    <name type="scientific">Actinoplanes oblitus</name>
    <dbReference type="NCBI Taxonomy" id="3040509"/>
    <lineage>
        <taxon>Bacteria</taxon>
        <taxon>Bacillati</taxon>
        <taxon>Actinomycetota</taxon>
        <taxon>Actinomycetes</taxon>
        <taxon>Micromonosporales</taxon>
        <taxon>Micromonosporaceae</taxon>
        <taxon>Actinoplanes</taxon>
    </lineage>
</organism>
<dbReference type="PROSITE" id="PS00086">
    <property type="entry name" value="CYTOCHROME_P450"/>
    <property type="match status" value="1"/>
</dbReference>
<evidence type="ECO:0000313" key="1">
    <source>
        <dbReference type="EMBL" id="WIM97881.1"/>
    </source>
</evidence>
<accession>A0ABY8WJ26</accession>
<keyword evidence="2" id="KW-1185">Reference proteome</keyword>
<evidence type="ECO:0008006" key="3">
    <source>
        <dbReference type="Google" id="ProtNLM"/>
    </source>
</evidence>
<dbReference type="EMBL" id="CP126980">
    <property type="protein sequence ID" value="WIM97881.1"/>
    <property type="molecule type" value="Genomic_DNA"/>
</dbReference>
<dbReference type="Gene3D" id="1.10.630.10">
    <property type="entry name" value="Cytochrome P450"/>
    <property type="match status" value="1"/>
</dbReference>
<sequence length="64" mass="6722">MRQAGGVDAPLPQFGAGPHYCLGSDLAHAELTEVTWRPAIGTHGPDELPLRFLAPARAGVSTRS</sequence>
<dbReference type="RefSeq" id="WP_284919275.1">
    <property type="nucleotide sequence ID" value="NZ_CP126980.1"/>
</dbReference>
<proteinExistence type="predicted"/>
<dbReference type="Proteomes" id="UP001240150">
    <property type="component" value="Chromosome"/>
</dbReference>
<name>A0ABY8WJ26_9ACTN</name>
<dbReference type="InterPro" id="IPR036396">
    <property type="entry name" value="Cyt_P450_sf"/>
</dbReference>
<dbReference type="SUPFAM" id="SSF48264">
    <property type="entry name" value="Cytochrome P450"/>
    <property type="match status" value="1"/>
</dbReference>
<dbReference type="InterPro" id="IPR017972">
    <property type="entry name" value="Cyt_P450_CS"/>
</dbReference>
<evidence type="ECO:0000313" key="2">
    <source>
        <dbReference type="Proteomes" id="UP001240150"/>
    </source>
</evidence>